<proteinExistence type="predicted"/>
<sequence>MTRKTQKPIKAKLAPDHPLFEVIEQAYTVFRYPRPTDTGVCQGCCMYPEIEKDFFNPPIRELPLHYLNDWFFAACDPPLSKSLWGYFLPRILEVLACGEDVAFVGLEVSLSRFPTGDKTQWSKAEWAALDNFQRQYLAHFAEGSETGDYLDDVLCMFGQADWPMDDLFQQVWEMPDEVLALRLWRDWCVGKAAILVTAFWDKGRNTNAFNFYTSRKLYERMERLALNDTTPGDLAEKALAVASVIQDSAYWAHK</sequence>
<reference evidence="1 2" key="1">
    <citation type="submission" date="2023-10" db="EMBL/GenBank/DDBJ databases">
        <title>Roseovarius strain S88 nov., isolated from a marine algae.</title>
        <authorList>
            <person name="Lee M.W."/>
            <person name="Lee J.K."/>
            <person name="Kim J.M."/>
            <person name="Choi D.G."/>
            <person name="Baek J.H."/>
            <person name="Bayburt H."/>
            <person name="Jung J.J."/>
            <person name="Han D.M."/>
            <person name="Jeon C.O."/>
        </authorList>
    </citation>
    <scope>NUCLEOTIDE SEQUENCE [LARGE SCALE GENOMIC DNA]</scope>
    <source>
        <strain evidence="1 2">S88</strain>
    </source>
</reference>
<accession>A0ABZ2HD78</accession>
<evidence type="ECO:0000313" key="2">
    <source>
        <dbReference type="Proteomes" id="UP001364156"/>
    </source>
</evidence>
<dbReference type="RefSeq" id="WP_338548617.1">
    <property type="nucleotide sequence ID" value="NZ_CP146069.1"/>
</dbReference>
<dbReference type="Proteomes" id="UP001364156">
    <property type="component" value="Chromosome"/>
</dbReference>
<evidence type="ECO:0000313" key="1">
    <source>
        <dbReference type="EMBL" id="WWR45702.1"/>
    </source>
</evidence>
<dbReference type="EMBL" id="CP146069">
    <property type="protein sequence ID" value="WWR45702.1"/>
    <property type="molecule type" value="Genomic_DNA"/>
</dbReference>
<gene>
    <name evidence="1" type="ORF">RZ517_12995</name>
</gene>
<protein>
    <submittedName>
        <fullName evidence="1">Uncharacterized protein</fullName>
    </submittedName>
</protein>
<keyword evidence="2" id="KW-1185">Reference proteome</keyword>
<name>A0ABZ2HD78_9RHOB</name>
<organism evidence="1 2">
    <name type="scientific">Roseovarius phycicola</name>
    <dbReference type="NCBI Taxonomy" id="3080976"/>
    <lineage>
        <taxon>Bacteria</taxon>
        <taxon>Pseudomonadati</taxon>
        <taxon>Pseudomonadota</taxon>
        <taxon>Alphaproteobacteria</taxon>
        <taxon>Rhodobacterales</taxon>
        <taxon>Roseobacteraceae</taxon>
        <taxon>Roseovarius</taxon>
    </lineage>
</organism>